<feature type="domain" description="Helicase ATP-binding" evidence="7">
    <location>
        <begin position="471"/>
        <end position="639"/>
    </location>
</feature>
<feature type="compositionally biased region" description="Basic and acidic residues" evidence="6">
    <location>
        <begin position="12"/>
        <end position="106"/>
    </location>
</feature>
<dbReference type="PROSITE" id="PS51194">
    <property type="entry name" value="HELICASE_CTER"/>
    <property type="match status" value="1"/>
</dbReference>
<dbReference type="Gene3D" id="3.40.50.300">
    <property type="entry name" value="P-loop containing nucleotide triphosphate hydrolases"/>
    <property type="match status" value="2"/>
</dbReference>
<feature type="compositionally biased region" description="Polar residues" evidence="6">
    <location>
        <begin position="329"/>
        <end position="347"/>
    </location>
</feature>
<dbReference type="EMBL" id="CP016250">
    <property type="protein sequence ID" value="ANQ10269.1"/>
    <property type="molecule type" value="Genomic_DNA"/>
</dbReference>
<keyword evidence="5" id="KW-0067">ATP-binding</keyword>
<dbReference type="Pfam" id="PF00270">
    <property type="entry name" value="DEAD"/>
    <property type="match status" value="1"/>
</dbReference>
<name>A0A1B1E684_9APIC</name>
<feature type="domain" description="Helicase C-terminal" evidence="8">
    <location>
        <begin position="667"/>
        <end position="848"/>
    </location>
</feature>
<dbReference type="VEuPathDB" id="PlasmoDB:PCOAH_00045250"/>
<dbReference type="CDD" id="cd18787">
    <property type="entry name" value="SF2_C_DEAD"/>
    <property type="match status" value="1"/>
</dbReference>
<dbReference type="CDD" id="cd17963">
    <property type="entry name" value="DEADc_DDX19_DDX25"/>
    <property type="match status" value="1"/>
</dbReference>
<keyword evidence="2" id="KW-0547">Nucleotide-binding</keyword>
<accession>A0A1B1E684</accession>
<evidence type="ECO:0000256" key="6">
    <source>
        <dbReference type="SAM" id="MobiDB-lite"/>
    </source>
</evidence>
<keyword evidence="3" id="KW-0378">Hydrolase</keyword>
<gene>
    <name evidence="9" type="ORF">PCOAH_00045250</name>
</gene>
<organism evidence="9 10">
    <name type="scientific">Plasmodium coatneyi</name>
    <dbReference type="NCBI Taxonomy" id="208452"/>
    <lineage>
        <taxon>Eukaryota</taxon>
        <taxon>Sar</taxon>
        <taxon>Alveolata</taxon>
        <taxon>Apicomplexa</taxon>
        <taxon>Aconoidasida</taxon>
        <taxon>Haemosporida</taxon>
        <taxon>Plasmodiidae</taxon>
        <taxon>Plasmodium</taxon>
    </lineage>
</organism>
<dbReference type="GO" id="GO:0005524">
    <property type="term" value="F:ATP binding"/>
    <property type="evidence" value="ECO:0007669"/>
    <property type="project" value="UniProtKB-KW"/>
</dbReference>
<keyword evidence="4 9" id="KW-0347">Helicase</keyword>
<dbReference type="Pfam" id="PF00271">
    <property type="entry name" value="Helicase_C"/>
    <property type="match status" value="1"/>
</dbReference>
<dbReference type="KEGG" id="pcot:PCOAH_00045250"/>
<dbReference type="GO" id="GO:0003724">
    <property type="term" value="F:RNA helicase activity"/>
    <property type="evidence" value="ECO:0007669"/>
    <property type="project" value="UniProtKB-EC"/>
</dbReference>
<dbReference type="SUPFAM" id="SSF52540">
    <property type="entry name" value="P-loop containing nucleoside triphosphate hydrolases"/>
    <property type="match status" value="1"/>
</dbReference>
<feature type="region of interest" description="Disordered" evidence="6">
    <location>
        <begin position="311"/>
        <end position="363"/>
    </location>
</feature>
<dbReference type="InterPro" id="IPR014001">
    <property type="entry name" value="Helicase_ATP-bd"/>
</dbReference>
<proteinExistence type="predicted"/>
<dbReference type="SMART" id="SM00490">
    <property type="entry name" value="HELICc"/>
    <property type="match status" value="1"/>
</dbReference>
<feature type="region of interest" description="Disordered" evidence="6">
    <location>
        <begin position="133"/>
        <end position="283"/>
    </location>
</feature>
<dbReference type="EC" id="3.6.4.13" evidence="1"/>
<evidence type="ECO:0000259" key="8">
    <source>
        <dbReference type="PROSITE" id="PS51194"/>
    </source>
</evidence>
<evidence type="ECO:0000256" key="5">
    <source>
        <dbReference type="ARBA" id="ARBA00022840"/>
    </source>
</evidence>
<feature type="compositionally biased region" description="Basic and acidic residues" evidence="6">
    <location>
        <begin position="161"/>
        <end position="212"/>
    </location>
</feature>
<evidence type="ECO:0000313" key="10">
    <source>
        <dbReference type="Proteomes" id="UP000092716"/>
    </source>
</evidence>
<reference evidence="10" key="1">
    <citation type="submission" date="2016-06" db="EMBL/GenBank/DDBJ databases">
        <title>First high quality genome sequence of Plasmodium coatneyi using continuous long reads from single molecule, real-time sequencing.</title>
        <authorList>
            <person name="Chien J.-T."/>
            <person name="Pakala S.B."/>
            <person name="Geraldo J.A."/>
            <person name="Lapp S.A."/>
            <person name="Barnwell J.W."/>
            <person name="Kissinger J.C."/>
            <person name="Galinski M.R."/>
            <person name="Humphrey J.C."/>
        </authorList>
    </citation>
    <scope>NUCLEOTIDE SEQUENCE [LARGE SCALE GENOMIC DNA]</scope>
    <source>
        <strain evidence="10">Hackeri</strain>
    </source>
</reference>
<evidence type="ECO:0000313" key="9">
    <source>
        <dbReference type="EMBL" id="ANQ10269.1"/>
    </source>
</evidence>
<dbReference type="GeneID" id="30911256"/>
<dbReference type="PROSITE" id="PS51192">
    <property type="entry name" value="HELICASE_ATP_BIND_1"/>
    <property type="match status" value="1"/>
</dbReference>
<dbReference type="RefSeq" id="XP_019916964.1">
    <property type="nucleotide sequence ID" value="XM_020061309.1"/>
</dbReference>
<feature type="region of interest" description="Disordered" evidence="6">
    <location>
        <begin position="1"/>
        <end position="113"/>
    </location>
</feature>
<dbReference type="OrthoDB" id="10265785at2759"/>
<protein>
    <recommendedName>
        <fullName evidence="1">RNA helicase</fullName>
        <ecNumber evidence="1">3.6.4.13</ecNumber>
    </recommendedName>
</protein>
<keyword evidence="10" id="KW-1185">Reference proteome</keyword>
<dbReference type="SMART" id="SM00487">
    <property type="entry name" value="DEXDc"/>
    <property type="match status" value="1"/>
</dbReference>
<dbReference type="PANTHER" id="PTHR47958">
    <property type="entry name" value="ATP-DEPENDENT RNA HELICASE DBP3"/>
    <property type="match status" value="1"/>
</dbReference>
<dbReference type="GO" id="GO:0016787">
    <property type="term" value="F:hydrolase activity"/>
    <property type="evidence" value="ECO:0007669"/>
    <property type="project" value="UniProtKB-KW"/>
</dbReference>
<dbReference type="InterPro" id="IPR027417">
    <property type="entry name" value="P-loop_NTPase"/>
</dbReference>
<evidence type="ECO:0000256" key="3">
    <source>
        <dbReference type="ARBA" id="ARBA00022801"/>
    </source>
</evidence>
<evidence type="ECO:0000256" key="1">
    <source>
        <dbReference type="ARBA" id="ARBA00012552"/>
    </source>
</evidence>
<evidence type="ECO:0000256" key="2">
    <source>
        <dbReference type="ARBA" id="ARBA00022741"/>
    </source>
</evidence>
<evidence type="ECO:0000256" key="4">
    <source>
        <dbReference type="ARBA" id="ARBA00022806"/>
    </source>
</evidence>
<sequence>MSVEEETPSGEKTNDEKTNDKAKNEELKDSPADEEQKKDDTKEESKSDVEGESKDDVKKESKDDVKKESKDDVKKESKDDAKAESKGDAKAESKDDEKSEGKDDAKAAAGGEDVMNMLMSYLQKNKDDPKIMQTVLSMMGGQGKDGAAGLSQLKLPSSGANEKEAGEDKKPSDKSISDKGTSDKDSATNGKKKDEDATQTNGEKKTEEKETGNKGLNLFGTKSEKNIFPSFSFSSGLNNTGNDTKEKSSGGGGSIFGDGKKNFFAQFGEDKGRNGSGSTNKFGFSGFSGFGNATFGNTTFGGTTFGSTPFGSTPFGSGKKNEDGAASTKGETTQGIFTKGTGSADATTNKEKEQDNEKSDTGVKKKFDTLVEDDDDYIIENAETKEPVEEEAISMIENMNIKNDENAKEKKLSNFDFSKALNSNNNEEVKDVKLYRSRNTWEELNIDNDLIQILTYLKFFAPSKIQGLALPYILNSNRNLIAQAQNGSGKTLTFVISMLSKINRNEGTLQAMCICPTRELAQQNYDVVGKFTKYLTVKVFLAVPLCDRYDKNAGFQIYVGTPGKTLDLLKRRFVDTKNVTIFVLDEADDLIDIKNNMSSQVENIKRFLPKQCQILLFSATYNEEVRSFADRFAPKASKISVRQEDLTLKCVKQYYLLTENEEQKYYYLSELYCSMSIAQCVIFVNSKVSAYNLYQFMTERGHNVTLICADSVISRFTRNQVQKANVLGMDPKTRDTLMSDFKSGVSKVLICTDLLSRGIDVPTISLVINFDLPYVFHGRISENYGNHFSNKKVNMETYIHRIGRTGRFGTKGMAINFVNKNQLVHIKQIEQYYQCVISDLEVDSELMITSPSKGGD</sequence>
<dbReference type="Proteomes" id="UP000092716">
    <property type="component" value="Chromosome 12"/>
</dbReference>
<feature type="compositionally biased region" description="Polar residues" evidence="6">
    <location>
        <begin position="229"/>
        <end position="242"/>
    </location>
</feature>
<dbReference type="InterPro" id="IPR001650">
    <property type="entry name" value="Helicase_C-like"/>
</dbReference>
<feature type="compositionally biased region" description="Basic and acidic residues" evidence="6">
    <location>
        <begin position="348"/>
        <end position="363"/>
    </location>
</feature>
<evidence type="ECO:0000259" key="7">
    <source>
        <dbReference type="PROSITE" id="PS51192"/>
    </source>
</evidence>
<dbReference type="InterPro" id="IPR011545">
    <property type="entry name" value="DEAD/DEAH_box_helicase_dom"/>
</dbReference>
<dbReference type="GO" id="GO:0003676">
    <property type="term" value="F:nucleic acid binding"/>
    <property type="evidence" value="ECO:0007669"/>
    <property type="project" value="InterPro"/>
</dbReference>
<dbReference type="AlphaFoldDB" id="A0A1B1E684"/>